<dbReference type="InterPro" id="IPR036138">
    <property type="entry name" value="PBP_dimer_sf"/>
</dbReference>
<dbReference type="GO" id="GO:0008658">
    <property type="term" value="F:penicillin binding"/>
    <property type="evidence" value="ECO:0007669"/>
    <property type="project" value="InterPro"/>
</dbReference>
<dbReference type="GO" id="GO:0071555">
    <property type="term" value="P:cell wall organization"/>
    <property type="evidence" value="ECO:0007669"/>
    <property type="project" value="UniProtKB-KW"/>
</dbReference>
<dbReference type="GO" id="GO:0005886">
    <property type="term" value="C:plasma membrane"/>
    <property type="evidence" value="ECO:0007669"/>
    <property type="project" value="UniProtKB-SubCell"/>
</dbReference>
<dbReference type="Pfam" id="PF03717">
    <property type="entry name" value="PBP_dimer"/>
    <property type="match status" value="1"/>
</dbReference>
<dbReference type="RefSeq" id="WP_123668551.1">
    <property type="nucleotide sequence ID" value="NZ_RJKE01000001.1"/>
</dbReference>
<evidence type="ECO:0000256" key="13">
    <source>
        <dbReference type="ARBA" id="ARBA00023316"/>
    </source>
</evidence>
<evidence type="ECO:0000256" key="4">
    <source>
        <dbReference type="ARBA" id="ARBA00022475"/>
    </source>
</evidence>
<comment type="caution">
    <text evidence="16">The sequence shown here is derived from an EMBL/GenBank/DDBJ whole genome shotgun (WGS) entry which is preliminary data.</text>
</comment>
<gene>
    <name evidence="16" type="ORF">EDD29_7152</name>
</gene>
<dbReference type="InterPro" id="IPR017790">
    <property type="entry name" value="Penicillin-binding_protein_2"/>
</dbReference>
<dbReference type="Gene3D" id="3.40.710.10">
    <property type="entry name" value="DD-peptidase/beta-lactamase superfamily"/>
    <property type="match status" value="1"/>
</dbReference>
<evidence type="ECO:0000256" key="11">
    <source>
        <dbReference type="ARBA" id="ARBA00022989"/>
    </source>
</evidence>
<name>A0A3N1D7E5_9ACTN</name>
<evidence type="ECO:0000313" key="17">
    <source>
        <dbReference type="Proteomes" id="UP000272400"/>
    </source>
</evidence>
<keyword evidence="7" id="KW-0812">Transmembrane</keyword>
<sequence length="682" mass="72431">MNGRTRSRLVVLHVLVAALLLVLAGRMWVLMVVNGEHYRTVAAENRTRDIVVPAVRGSILDVEGRPLVRNRTALVVSVDLTVLGRLPDRGKSVVAELAKVLGTTPEDLQQRTRLCSPTVPRPCWPGSPYQPIPVDDRVTAKEGLQILERQEEFPGVIAQVQAVREHPEPDGASAAQTLGYLQPITQEEMDQREGLRVTGFAGVDLIGRDGLEATYDADLRGSPGVRKVNVDARGRVTGIAGEQAPVPGSHLVTSMDAGVQAAVENAIAEQVDKVKKAGGKPAAAGVVLEVNTGRVVALASYPTYDPSIWTGGISQEEYDALLGKKRGEPLISRAISGQFPPGSTFKISSVAAAVNDGNSLRGTYDCPGSFMVGDRAFQNFEGQGHGPMSLHTALVVSCDTIFYKFAYDAWLKDGSTKPVKNPKDPMVGMARKFGFGTRTGVDLPGESPGRIPDRTWKKDYWAATKTENCKRAKTGYPEVSSPTRAAYLSAIAKENCLEGFVWRAGDAANFSVGQGDVLVTPLQLARAYAAIANGGTLVTPHVGTALVRPDGTVVRRIEPKPAGKLPVDGKTITYIRKALAEVTTQGTAAGAFGGFPMDKVHIAGKTGTAEVYGYDDTAWFASFAPAEKPEYAVVVMVTDAGTGGAFAAPAVRKIYEAIYGLGGVKASLPDGHLPTSLPEVAP</sequence>
<dbReference type="GO" id="GO:0009252">
    <property type="term" value="P:peptidoglycan biosynthetic process"/>
    <property type="evidence" value="ECO:0007669"/>
    <property type="project" value="UniProtKB-KW"/>
</dbReference>
<dbReference type="PANTHER" id="PTHR30627:SF2">
    <property type="entry name" value="PEPTIDOGLYCAN D,D-TRANSPEPTIDASE MRDA"/>
    <property type="match status" value="1"/>
</dbReference>
<organism evidence="16 17">
    <name type="scientific">Actinocorallia herbida</name>
    <dbReference type="NCBI Taxonomy" id="58109"/>
    <lineage>
        <taxon>Bacteria</taxon>
        <taxon>Bacillati</taxon>
        <taxon>Actinomycetota</taxon>
        <taxon>Actinomycetes</taxon>
        <taxon>Streptosporangiales</taxon>
        <taxon>Thermomonosporaceae</taxon>
        <taxon>Actinocorallia</taxon>
    </lineage>
</organism>
<dbReference type="InterPro" id="IPR012338">
    <property type="entry name" value="Beta-lactam/transpept-like"/>
</dbReference>
<dbReference type="Proteomes" id="UP000272400">
    <property type="component" value="Unassembled WGS sequence"/>
</dbReference>
<protein>
    <submittedName>
        <fullName evidence="16">Penicillin-binding protein 2</fullName>
    </submittedName>
</protein>
<keyword evidence="6" id="KW-0645">Protease</keyword>
<dbReference type="EMBL" id="RJKE01000001">
    <property type="protein sequence ID" value="ROO89457.1"/>
    <property type="molecule type" value="Genomic_DNA"/>
</dbReference>
<evidence type="ECO:0000256" key="7">
    <source>
        <dbReference type="ARBA" id="ARBA00022692"/>
    </source>
</evidence>
<feature type="domain" description="Penicillin-binding protein transpeptidase" evidence="14">
    <location>
        <begin position="285"/>
        <end position="656"/>
    </location>
</feature>
<keyword evidence="12" id="KW-0472">Membrane</keyword>
<keyword evidence="11" id="KW-1133">Transmembrane helix</keyword>
<keyword evidence="17" id="KW-1185">Reference proteome</keyword>
<evidence type="ECO:0000256" key="8">
    <source>
        <dbReference type="ARBA" id="ARBA00022801"/>
    </source>
</evidence>
<dbReference type="SUPFAM" id="SSF56601">
    <property type="entry name" value="beta-lactamase/transpeptidase-like"/>
    <property type="match status" value="1"/>
</dbReference>
<dbReference type="SUPFAM" id="SSF56519">
    <property type="entry name" value="Penicillin binding protein dimerisation domain"/>
    <property type="match status" value="1"/>
</dbReference>
<evidence type="ECO:0000256" key="1">
    <source>
        <dbReference type="ARBA" id="ARBA00004167"/>
    </source>
</evidence>
<feature type="domain" description="Penicillin-binding protein dimerisation" evidence="15">
    <location>
        <begin position="52"/>
        <end position="237"/>
    </location>
</feature>
<dbReference type="GO" id="GO:0008360">
    <property type="term" value="P:regulation of cell shape"/>
    <property type="evidence" value="ECO:0007669"/>
    <property type="project" value="UniProtKB-KW"/>
</dbReference>
<comment type="similarity">
    <text evidence="3">Belongs to the transpeptidase family.</text>
</comment>
<reference evidence="16 17" key="1">
    <citation type="submission" date="2018-11" db="EMBL/GenBank/DDBJ databases">
        <title>Sequencing the genomes of 1000 actinobacteria strains.</title>
        <authorList>
            <person name="Klenk H.-P."/>
        </authorList>
    </citation>
    <scope>NUCLEOTIDE SEQUENCE [LARGE SCALE GENOMIC DNA]</scope>
    <source>
        <strain evidence="16 17">DSM 44254</strain>
    </source>
</reference>
<keyword evidence="9" id="KW-0133">Cell shape</keyword>
<evidence type="ECO:0000256" key="10">
    <source>
        <dbReference type="ARBA" id="ARBA00022984"/>
    </source>
</evidence>
<evidence type="ECO:0000256" key="9">
    <source>
        <dbReference type="ARBA" id="ARBA00022960"/>
    </source>
</evidence>
<evidence type="ECO:0000256" key="12">
    <source>
        <dbReference type="ARBA" id="ARBA00023136"/>
    </source>
</evidence>
<evidence type="ECO:0000256" key="2">
    <source>
        <dbReference type="ARBA" id="ARBA00004236"/>
    </source>
</evidence>
<dbReference type="GO" id="GO:0006508">
    <property type="term" value="P:proteolysis"/>
    <property type="evidence" value="ECO:0007669"/>
    <property type="project" value="UniProtKB-KW"/>
</dbReference>
<evidence type="ECO:0000259" key="14">
    <source>
        <dbReference type="Pfam" id="PF00905"/>
    </source>
</evidence>
<keyword evidence="4" id="KW-1003">Cell membrane</keyword>
<dbReference type="InterPro" id="IPR001460">
    <property type="entry name" value="PCN-bd_Tpept"/>
</dbReference>
<dbReference type="GO" id="GO:0071972">
    <property type="term" value="F:peptidoglycan L,D-transpeptidase activity"/>
    <property type="evidence" value="ECO:0007669"/>
    <property type="project" value="TreeGrafter"/>
</dbReference>
<dbReference type="InterPro" id="IPR005311">
    <property type="entry name" value="PBP_dimer"/>
</dbReference>
<keyword evidence="13" id="KW-0961">Cell wall biogenesis/degradation</keyword>
<dbReference type="NCBIfam" id="TIGR03423">
    <property type="entry name" value="pbp2_mrdA"/>
    <property type="match status" value="1"/>
</dbReference>
<proteinExistence type="inferred from homology"/>
<dbReference type="OrthoDB" id="9766847at2"/>
<dbReference type="PANTHER" id="PTHR30627">
    <property type="entry name" value="PEPTIDOGLYCAN D,D-TRANSPEPTIDASE"/>
    <property type="match status" value="1"/>
</dbReference>
<evidence type="ECO:0000256" key="6">
    <source>
        <dbReference type="ARBA" id="ARBA00022670"/>
    </source>
</evidence>
<evidence type="ECO:0000259" key="15">
    <source>
        <dbReference type="Pfam" id="PF03717"/>
    </source>
</evidence>
<dbReference type="Gene3D" id="3.90.1310.10">
    <property type="entry name" value="Penicillin-binding protein 2a (Domain 2)"/>
    <property type="match status" value="1"/>
</dbReference>
<dbReference type="GO" id="GO:0009002">
    <property type="term" value="F:serine-type D-Ala-D-Ala carboxypeptidase activity"/>
    <property type="evidence" value="ECO:0007669"/>
    <property type="project" value="InterPro"/>
</dbReference>
<evidence type="ECO:0000256" key="3">
    <source>
        <dbReference type="ARBA" id="ARBA00007171"/>
    </source>
</evidence>
<keyword evidence="5" id="KW-0997">Cell inner membrane</keyword>
<keyword evidence="8" id="KW-0378">Hydrolase</keyword>
<accession>A0A3N1D7E5</accession>
<evidence type="ECO:0000313" key="16">
    <source>
        <dbReference type="EMBL" id="ROO89457.1"/>
    </source>
</evidence>
<dbReference type="Pfam" id="PF00905">
    <property type="entry name" value="Transpeptidase"/>
    <property type="match status" value="1"/>
</dbReference>
<evidence type="ECO:0000256" key="5">
    <source>
        <dbReference type="ARBA" id="ARBA00022519"/>
    </source>
</evidence>
<keyword evidence="10" id="KW-0573">Peptidoglycan synthesis</keyword>
<dbReference type="AlphaFoldDB" id="A0A3N1D7E5"/>
<dbReference type="InterPro" id="IPR050515">
    <property type="entry name" value="Beta-lactam/transpept"/>
</dbReference>
<comment type="subcellular location">
    <subcellularLocation>
        <location evidence="2">Cell membrane</location>
    </subcellularLocation>
    <subcellularLocation>
        <location evidence="1">Membrane</location>
        <topology evidence="1">Single-pass membrane protein</topology>
    </subcellularLocation>
</comment>